<evidence type="ECO:0000259" key="2">
    <source>
        <dbReference type="PROSITE" id="PS50878"/>
    </source>
</evidence>
<evidence type="ECO:0000313" key="4">
    <source>
        <dbReference type="Proteomes" id="UP001333110"/>
    </source>
</evidence>
<dbReference type="CDD" id="cd01650">
    <property type="entry name" value="RT_nLTR_like"/>
    <property type="match status" value="1"/>
</dbReference>
<dbReference type="Gene3D" id="3.60.10.10">
    <property type="entry name" value="Endonuclease/exonuclease/phosphatase"/>
    <property type="match status" value="1"/>
</dbReference>
<feature type="region of interest" description="Disordered" evidence="1">
    <location>
        <begin position="1"/>
        <end position="31"/>
    </location>
</feature>
<dbReference type="Pfam" id="PF00078">
    <property type="entry name" value="RVT_1"/>
    <property type="match status" value="1"/>
</dbReference>
<dbReference type="InterPro" id="IPR043502">
    <property type="entry name" value="DNA/RNA_pol_sf"/>
</dbReference>
<dbReference type="EMBL" id="JAUNZN010000007">
    <property type="protein sequence ID" value="KAK4818027.1"/>
    <property type="molecule type" value="Genomic_DNA"/>
</dbReference>
<dbReference type="Proteomes" id="UP001333110">
    <property type="component" value="Unassembled WGS sequence"/>
</dbReference>
<dbReference type="InterPro" id="IPR036691">
    <property type="entry name" value="Endo/exonu/phosph_ase_sf"/>
</dbReference>
<evidence type="ECO:0000256" key="1">
    <source>
        <dbReference type="SAM" id="MobiDB-lite"/>
    </source>
</evidence>
<evidence type="ECO:0000313" key="3">
    <source>
        <dbReference type="EMBL" id="KAK4818027.1"/>
    </source>
</evidence>
<comment type="caution">
    <text evidence="3">The sequence shown here is derived from an EMBL/GenBank/DDBJ whole genome shotgun (WGS) entry which is preliminary data.</text>
</comment>
<gene>
    <name evidence="3" type="ORF">QYF61_004151</name>
</gene>
<feature type="domain" description="Reverse transcriptase" evidence="2">
    <location>
        <begin position="591"/>
        <end position="794"/>
    </location>
</feature>
<protein>
    <recommendedName>
        <fullName evidence="2">Reverse transcriptase domain-containing protein</fullName>
    </recommendedName>
</protein>
<dbReference type="InterPro" id="IPR000477">
    <property type="entry name" value="RT_dom"/>
</dbReference>
<dbReference type="PANTHER" id="PTHR33332">
    <property type="entry name" value="REVERSE TRANSCRIPTASE DOMAIN-CONTAINING PROTEIN"/>
    <property type="match status" value="1"/>
</dbReference>
<feature type="compositionally biased region" description="Polar residues" evidence="1">
    <location>
        <begin position="1"/>
        <end position="10"/>
    </location>
</feature>
<dbReference type="PROSITE" id="PS50878">
    <property type="entry name" value="RT_POL"/>
    <property type="match status" value="1"/>
</dbReference>
<name>A0AAN7RUX5_MYCAM</name>
<dbReference type="SUPFAM" id="SSF56672">
    <property type="entry name" value="DNA/RNA polymerases"/>
    <property type="match status" value="1"/>
</dbReference>
<dbReference type="AlphaFoldDB" id="A0AAN7RUX5"/>
<organism evidence="3 4">
    <name type="scientific">Mycteria americana</name>
    <name type="common">Wood stork</name>
    <dbReference type="NCBI Taxonomy" id="33587"/>
    <lineage>
        <taxon>Eukaryota</taxon>
        <taxon>Metazoa</taxon>
        <taxon>Chordata</taxon>
        <taxon>Craniata</taxon>
        <taxon>Vertebrata</taxon>
        <taxon>Euteleostomi</taxon>
        <taxon>Archelosauria</taxon>
        <taxon>Archosauria</taxon>
        <taxon>Dinosauria</taxon>
        <taxon>Saurischia</taxon>
        <taxon>Theropoda</taxon>
        <taxon>Coelurosauria</taxon>
        <taxon>Aves</taxon>
        <taxon>Neognathae</taxon>
        <taxon>Neoaves</taxon>
        <taxon>Aequornithes</taxon>
        <taxon>Ciconiiformes</taxon>
        <taxon>Ciconiidae</taxon>
        <taxon>Mycteria</taxon>
    </lineage>
</organism>
<reference evidence="3 4" key="1">
    <citation type="journal article" date="2023" name="J. Hered.">
        <title>Chromosome-level genome of the wood stork (Mycteria americana) provides insight into avian chromosome evolution.</title>
        <authorList>
            <person name="Flamio R. Jr."/>
            <person name="Ramstad K.M."/>
        </authorList>
    </citation>
    <scope>NUCLEOTIDE SEQUENCE [LARGE SCALE GENOMIC DNA]</scope>
    <source>
        <strain evidence="3">JAX WOST 10</strain>
    </source>
</reference>
<accession>A0AAN7RUX5</accession>
<sequence length="794" mass="88988">MDFGGRNNSPLYLPGGQQEGRGRPLTEVHGPQVLPGACSSMGLSQDPSGIHLLRREVLHGLQVDICSTVDLRGLQGDSLPHHGLHHGLQGNVCSAWATNRRSWKPLCSGKWIESSPEEKNLGVLVDEKLNVTQQCVLAAQKANHILGCIKRSITSRSREVILPLYSALTPPGVRIQLCRPQHKKDMNLLDRVQRRAMKMIRGLEHLSYEDRLRELGLFSLEKRRLQGDLIAAFQYLKGAYKKAGEGLFTRACSDRTRGNGFKLKEGGFRLAIRKKLFTVRVVRHWDRLPREVVDSPSLEGIQDQVGWGFEQPGLVEELDDGDNRVECLWVRIRGKANIMVSICYRPPNQDEEADKTFYKQLGEFSQSLALVLMGDFNLPASCWKYNTAEKKQPRRFLECVEDNFLTQLVSEPAREGTPLDLLFVNREGLVGDVKGQATQEDYKDVVRLCREKIRRAKAQLELNLATAVKDNKKCFYKSISNKRRAKENLHPLLDAGGNTVTKDGEKAEVLNAFFASVFNSKTSCSLGTQSPELEDRAEEQNEVPIIQGERVSDLLHHLNTHKSMGQDGIPPRVLSELAEVLTKPLSILYQQSWLTGEVPVDWRLANVMPIYKKGRKEDLRNYRPVSLTSVPGKVMDQVILSATMQHIQANQVIRPSQHGLMKGRSCLTKLISFYDKVTCLVDEGKAVDVVCLDFSKAFDTVSHSILLEKLAAHGLDGRVQRVVVNGVKSSWWPVTSSVPQGSVLGPVLFNIFINDLDEGIECTLIKFADDTKLCGSVDLLEGRKALQRDLDRLD</sequence>
<keyword evidence="4" id="KW-1185">Reference proteome</keyword>
<dbReference type="SUPFAM" id="SSF56219">
    <property type="entry name" value="DNase I-like"/>
    <property type="match status" value="1"/>
</dbReference>
<proteinExistence type="predicted"/>